<comment type="caution">
    <text evidence="2">The sequence shown here is derived from an EMBL/GenBank/DDBJ whole genome shotgun (WGS) entry which is preliminary data.</text>
</comment>
<keyword evidence="2" id="KW-0808">Transferase</keyword>
<dbReference type="AlphaFoldDB" id="A0A5B6UIL1"/>
<sequence length="137" mass="16191">MAEYEREFAYFSKYAREVVSTEEEMCTCFEDGLNDEIKMMIGGTEIQQFVKRQRERKARDFNKRNFPSRFSTPPQKKAREEDNHVVVSLEFLSRSRPRQPDLKFQNRPADSMSSVRNASRPYVISMISPTMESAYIR</sequence>
<dbReference type="EMBL" id="SMMG02000011">
    <property type="protein sequence ID" value="KAA3457058.1"/>
    <property type="molecule type" value="Genomic_DNA"/>
</dbReference>
<keyword evidence="3" id="KW-1185">Reference proteome</keyword>
<reference evidence="3" key="1">
    <citation type="journal article" date="2019" name="Plant Biotechnol. J.">
        <title>Genome sequencing of the Australian wild diploid species Gossypium australe highlights disease resistance and delayed gland morphogenesis.</title>
        <authorList>
            <person name="Cai Y."/>
            <person name="Cai X."/>
            <person name="Wang Q."/>
            <person name="Wang P."/>
            <person name="Zhang Y."/>
            <person name="Cai C."/>
            <person name="Xu Y."/>
            <person name="Wang K."/>
            <person name="Zhou Z."/>
            <person name="Wang C."/>
            <person name="Geng S."/>
            <person name="Li B."/>
            <person name="Dong Q."/>
            <person name="Hou Y."/>
            <person name="Wang H."/>
            <person name="Ai P."/>
            <person name="Liu Z."/>
            <person name="Yi F."/>
            <person name="Sun M."/>
            <person name="An G."/>
            <person name="Cheng J."/>
            <person name="Zhang Y."/>
            <person name="Shi Q."/>
            <person name="Xie Y."/>
            <person name="Shi X."/>
            <person name="Chang Y."/>
            <person name="Huang F."/>
            <person name="Chen Y."/>
            <person name="Hong S."/>
            <person name="Mi L."/>
            <person name="Sun Q."/>
            <person name="Zhang L."/>
            <person name="Zhou B."/>
            <person name="Peng R."/>
            <person name="Zhang X."/>
            <person name="Liu F."/>
        </authorList>
    </citation>
    <scope>NUCLEOTIDE SEQUENCE [LARGE SCALE GENOMIC DNA]</scope>
    <source>
        <strain evidence="3">cv. PA1801</strain>
    </source>
</reference>
<accession>A0A5B6UIL1</accession>
<dbReference type="GO" id="GO:0008168">
    <property type="term" value="F:methyltransferase activity"/>
    <property type="evidence" value="ECO:0007669"/>
    <property type="project" value="UniProtKB-KW"/>
</dbReference>
<dbReference type="OrthoDB" id="2272416at2759"/>
<protein>
    <submittedName>
        <fullName evidence="2">Hexaprenyldihydroxybenzoate methyltransferase, mitochondrial-like protein</fullName>
    </submittedName>
</protein>
<gene>
    <name evidence="2" type="ORF">EPI10_003782</name>
</gene>
<dbReference type="Proteomes" id="UP000325315">
    <property type="component" value="Unassembled WGS sequence"/>
</dbReference>
<feature type="region of interest" description="Disordered" evidence="1">
    <location>
        <begin position="57"/>
        <end position="83"/>
    </location>
</feature>
<name>A0A5B6UIL1_9ROSI</name>
<evidence type="ECO:0000313" key="3">
    <source>
        <dbReference type="Proteomes" id="UP000325315"/>
    </source>
</evidence>
<evidence type="ECO:0000256" key="1">
    <source>
        <dbReference type="SAM" id="MobiDB-lite"/>
    </source>
</evidence>
<dbReference type="GO" id="GO:0032259">
    <property type="term" value="P:methylation"/>
    <property type="evidence" value="ECO:0007669"/>
    <property type="project" value="UniProtKB-KW"/>
</dbReference>
<keyword evidence="2" id="KW-0489">Methyltransferase</keyword>
<organism evidence="2 3">
    <name type="scientific">Gossypium australe</name>
    <dbReference type="NCBI Taxonomy" id="47621"/>
    <lineage>
        <taxon>Eukaryota</taxon>
        <taxon>Viridiplantae</taxon>
        <taxon>Streptophyta</taxon>
        <taxon>Embryophyta</taxon>
        <taxon>Tracheophyta</taxon>
        <taxon>Spermatophyta</taxon>
        <taxon>Magnoliopsida</taxon>
        <taxon>eudicotyledons</taxon>
        <taxon>Gunneridae</taxon>
        <taxon>Pentapetalae</taxon>
        <taxon>rosids</taxon>
        <taxon>malvids</taxon>
        <taxon>Malvales</taxon>
        <taxon>Malvaceae</taxon>
        <taxon>Malvoideae</taxon>
        <taxon>Gossypium</taxon>
    </lineage>
</organism>
<evidence type="ECO:0000313" key="2">
    <source>
        <dbReference type="EMBL" id="KAA3457058.1"/>
    </source>
</evidence>
<proteinExistence type="predicted"/>